<dbReference type="EMBL" id="IACL01001264">
    <property type="protein sequence ID" value="LAA99314.1"/>
    <property type="molecule type" value="Transcribed_RNA"/>
</dbReference>
<evidence type="ECO:0000313" key="1">
    <source>
        <dbReference type="EMBL" id="LAA99314.1"/>
    </source>
</evidence>
<proteinExistence type="predicted"/>
<accession>A0A2D4JSC7</accession>
<dbReference type="AlphaFoldDB" id="A0A2D4JSC7"/>
<organism evidence="1">
    <name type="scientific">Micrurus paraensis</name>
    <dbReference type="NCBI Taxonomy" id="1970185"/>
    <lineage>
        <taxon>Eukaryota</taxon>
        <taxon>Metazoa</taxon>
        <taxon>Chordata</taxon>
        <taxon>Craniata</taxon>
        <taxon>Vertebrata</taxon>
        <taxon>Euteleostomi</taxon>
        <taxon>Lepidosauria</taxon>
        <taxon>Squamata</taxon>
        <taxon>Bifurcata</taxon>
        <taxon>Unidentata</taxon>
        <taxon>Episquamata</taxon>
        <taxon>Toxicofera</taxon>
        <taxon>Serpentes</taxon>
        <taxon>Colubroidea</taxon>
        <taxon>Elapidae</taxon>
        <taxon>Elapinae</taxon>
        <taxon>Micrurus</taxon>
    </lineage>
</organism>
<reference evidence="1" key="1">
    <citation type="submission" date="2017-07" db="EMBL/GenBank/DDBJ databases">
        <authorList>
            <person name="Mikheyev A."/>
            <person name="Grau M."/>
        </authorList>
    </citation>
    <scope>NUCLEOTIDE SEQUENCE</scope>
    <source>
        <tissue evidence="1">Venom_gland</tissue>
    </source>
</reference>
<sequence>MFFFPSKINGCASKGCFHMFYLTNNSTYILDLQSGELSMDVHVNTDTKIHHIHIHKEDFILESMIPHPQSLNPLTLLSDNIVLRRLRKYCKAGKKSICVAMDMHFPSLLWKPSASGYNAKNCKSD</sequence>
<reference evidence="1" key="2">
    <citation type="submission" date="2017-11" db="EMBL/GenBank/DDBJ databases">
        <title>Coralsnake Venomics: Analyses of Venom Gland Transcriptomes and Proteomes of Six Brazilian Taxa.</title>
        <authorList>
            <person name="Aird S.D."/>
            <person name="Jorge da Silva N."/>
            <person name="Qiu L."/>
            <person name="Villar-Briones A."/>
            <person name="Aparecida-Saddi V."/>
            <person name="Campos-Telles M.P."/>
            <person name="Grau M."/>
            <person name="Mikheyev A.S."/>
        </authorList>
    </citation>
    <scope>NUCLEOTIDE SEQUENCE</scope>
    <source>
        <tissue evidence="1">Venom_gland</tissue>
    </source>
</reference>
<protein>
    <submittedName>
        <fullName evidence="1">Uncharacterized protein</fullName>
    </submittedName>
</protein>
<name>A0A2D4JSC7_9SAUR</name>